<proteinExistence type="predicted"/>
<dbReference type="AlphaFoldDB" id="A0A427B3W0"/>
<evidence type="ECO:0000313" key="1">
    <source>
        <dbReference type="EMBL" id="RRT83169.1"/>
    </source>
</evidence>
<name>A0A427B3W0_ENSVE</name>
<accession>A0A427B3W0</accession>
<organism evidence="1 2">
    <name type="scientific">Ensete ventricosum</name>
    <name type="common">Abyssinian banana</name>
    <name type="synonym">Musa ensete</name>
    <dbReference type="NCBI Taxonomy" id="4639"/>
    <lineage>
        <taxon>Eukaryota</taxon>
        <taxon>Viridiplantae</taxon>
        <taxon>Streptophyta</taxon>
        <taxon>Embryophyta</taxon>
        <taxon>Tracheophyta</taxon>
        <taxon>Spermatophyta</taxon>
        <taxon>Magnoliopsida</taxon>
        <taxon>Liliopsida</taxon>
        <taxon>Zingiberales</taxon>
        <taxon>Musaceae</taxon>
        <taxon>Ensete</taxon>
    </lineage>
</organism>
<gene>
    <name evidence="1" type="ORF">B296_00013811</name>
</gene>
<comment type="caution">
    <text evidence="1">The sequence shown here is derived from an EMBL/GenBank/DDBJ whole genome shotgun (WGS) entry which is preliminary data.</text>
</comment>
<dbReference type="EMBL" id="AMZH03000548">
    <property type="protein sequence ID" value="RRT83169.1"/>
    <property type="molecule type" value="Genomic_DNA"/>
</dbReference>
<dbReference type="Proteomes" id="UP000287651">
    <property type="component" value="Unassembled WGS sequence"/>
</dbReference>
<sequence length="78" mass="8720">MHIVVRLPAEEVPSPFGSSSNKIHYKSSYYPASLSSNNPICGTYLVRMKTITAETCLLIQMSGDQELQRHELLQHSNA</sequence>
<protein>
    <submittedName>
        <fullName evidence="1">Uncharacterized protein</fullName>
    </submittedName>
</protein>
<evidence type="ECO:0000313" key="2">
    <source>
        <dbReference type="Proteomes" id="UP000287651"/>
    </source>
</evidence>
<reference evidence="1 2" key="1">
    <citation type="journal article" date="2014" name="Agronomy (Basel)">
        <title>A Draft Genome Sequence for Ensete ventricosum, the Drought-Tolerant Tree Against Hunger.</title>
        <authorList>
            <person name="Harrison J."/>
            <person name="Moore K.A."/>
            <person name="Paszkiewicz K."/>
            <person name="Jones T."/>
            <person name="Grant M."/>
            <person name="Ambacheew D."/>
            <person name="Muzemil S."/>
            <person name="Studholme D.J."/>
        </authorList>
    </citation>
    <scope>NUCLEOTIDE SEQUENCE [LARGE SCALE GENOMIC DNA]</scope>
</reference>